<dbReference type="AlphaFoldDB" id="A0A9W6HLB7"/>
<evidence type="ECO:0000313" key="3">
    <source>
        <dbReference type="Proteomes" id="UP001142291"/>
    </source>
</evidence>
<organism evidence="2 3">
    <name type="scientific">Microbacterium dextranolyticum</name>
    <dbReference type="NCBI Taxonomy" id="36806"/>
    <lineage>
        <taxon>Bacteria</taxon>
        <taxon>Bacillati</taxon>
        <taxon>Actinomycetota</taxon>
        <taxon>Actinomycetes</taxon>
        <taxon>Micrococcales</taxon>
        <taxon>Microbacteriaceae</taxon>
        <taxon>Microbacterium</taxon>
    </lineage>
</organism>
<reference evidence="2" key="2">
    <citation type="submission" date="2023-01" db="EMBL/GenBank/DDBJ databases">
        <authorList>
            <person name="Sun Q."/>
            <person name="Evtushenko L."/>
        </authorList>
    </citation>
    <scope>NUCLEOTIDE SEQUENCE</scope>
    <source>
        <strain evidence="2">VKM Ac-1940</strain>
    </source>
</reference>
<gene>
    <name evidence="2" type="ORF">GCM10017591_09030</name>
</gene>
<comment type="caution">
    <text evidence="2">The sequence shown here is derived from an EMBL/GenBank/DDBJ whole genome shotgun (WGS) entry which is preliminary data.</text>
</comment>
<name>A0A9W6HLB7_9MICO</name>
<accession>A0A9W6HLB7</accession>
<evidence type="ECO:0000256" key="1">
    <source>
        <dbReference type="SAM" id="SignalP"/>
    </source>
</evidence>
<keyword evidence="1" id="KW-0732">Signal</keyword>
<dbReference type="Proteomes" id="UP001142291">
    <property type="component" value="Unassembled WGS sequence"/>
</dbReference>
<dbReference type="EMBL" id="BSER01000007">
    <property type="protein sequence ID" value="GLJ94841.1"/>
    <property type="molecule type" value="Genomic_DNA"/>
</dbReference>
<keyword evidence="3" id="KW-1185">Reference proteome</keyword>
<proteinExistence type="predicted"/>
<feature type="signal peptide" evidence="1">
    <location>
        <begin position="1"/>
        <end position="36"/>
    </location>
</feature>
<feature type="chain" id="PRO_5040943376" description="Hemagglutinin" evidence="1">
    <location>
        <begin position="37"/>
        <end position="1152"/>
    </location>
</feature>
<sequence>MHTRTQASTPARSVRTKALVAIIAAAVAVLSSLAGAGVAHADPARSKAGVQAATTGVPTNIMKTAVGAGFDPENIISDALFYDGNAMSAGEIQAFLDAKIGSCGNGKCLNVLTTGISSRDAWYSAVTGDLVCSAIQGGTMRVSDLIYRVQVACGISAKAILVTLQKEQGLVTNSAPSDWNLRAAMGASCPDTEPCDPAFAGVGPQILKGVQQLKIYKAGRFAKQPGINFIGYSPDSSCGGTTLNIRNYATAALYNYTPYQPNAASLAAGWGLGDGCSSYGNRNFYNYYTSWFGSAQGDALQVVQVSGTSERYLVSGGSRWTLSTDEIAAQFTWIASVSRVSRDQLNTYADMGKAKRAVRARDGSVFMIDSGQRMRLQDVPQVGDFGWTASALPLADDGQLARYRDGGYLQRVVQSGGTTWLIQGGARRQVVDLGLLARYGISPSYSSVSDAALSEYRAGAPVIDAGLYRSGASIKVQTDAGVYSLSGTVSESRFTSAARELAPDSFVFLKESAALPLRVSTAGRAYVLSDDGWIKVSLVEYPSSLPFTPVGQGALTGIPLNATVDGPHFVREHSDSTVFLLSGGGLQPVSRADQTWISRTYGVSPQVIVLTDGVIADASTPEGLAKSSTGVAYLLDGARAFRLRDCAQVADWGGNCAALRTVSDQVLAGYGAVGNLQPLIRTSDAVWLVQGGQRRQVIDPSILAPYGIGPNSTAVSTSTANQLPIGEPVLAPGVYTNSSGSFVVATGGGSFTLSAGQAVGAMTALSRPLVDSSFAKIAIAGAMPSRVRSDGRSFVLTDAGWLDVDSSMYGDSSLFMAMPSGAWRGIPLAATDHGPHFVRSGTDEYLVSGGSAQSVAGASERAQITAVYGVAPTVWNLVADSLVGVRLVYDLIVTDANGAAYLIDGSKKYRLDCGQVVDFAKACTSLRTVSAAALGKMTDGGALAPLLRSGDNTLWLPQGGARREVPDPRVLAPYGIGTSSSSVSDRVLARLKLGAPVLGAGFYDDGAGTVRFVTSTGASLDTRPAQRIGTVIAGAKRITSESLAFQPVNGNLPDRITAAGRRFVLTSEGLLEVSAAAYGALPFSELPGGSTAGLPMAGSERRPHFVREQSTSTVYLASGGLSPAGDESHRAAISAVYGVPTHVWVVPDGALS</sequence>
<evidence type="ECO:0000313" key="2">
    <source>
        <dbReference type="EMBL" id="GLJ94841.1"/>
    </source>
</evidence>
<protein>
    <recommendedName>
        <fullName evidence="4">Hemagglutinin</fullName>
    </recommendedName>
</protein>
<reference evidence="2" key="1">
    <citation type="journal article" date="2014" name="Int. J. Syst. Evol. Microbiol.">
        <title>Complete genome sequence of Corynebacterium casei LMG S-19264T (=DSM 44701T), isolated from a smear-ripened cheese.</title>
        <authorList>
            <consortium name="US DOE Joint Genome Institute (JGI-PGF)"/>
            <person name="Walter F."/>
            <person name="Albersmeier A."/>
            <person name="Kalinowski J."/>
            <person name="Ruckert C."/>
        </authorList>
    </citation>
    <scope>NUCLEOTIDE SEQUENCE</scope>
    <source>
        <strain evidence="2">VKM Ac-1940</strain>
    </source>
</reference>
<evidence type="ECO:0008006" key="4">
    <source>
        <dbReference type="Google" id="ProtNLM"/>
    </source>
</evidence>
<dbReference type="RefSeq" id="WP_204964316.1">
    <property type="nucleotide sequence ID" value="NZ_BAAAUR010000004.1"/>
</dbReference>